<comment type="caution">
    <text evidence="2">The sequence shown here is derived from an EMBL/GenBank/DDBJ whole genome shotgun (WGS) entry which is preliminary data.</text>
</comment>
<feature type="region of interest" description="Disordered" evidence="1">
    <location>
        <begin position="774"/>
        <end position="794"/>
    </location>
</feature>
<feature type="region of interest" description="Disordered" evidence="1">
    <location>
        <begin position="75"/>
        <end position="128"/>
    </location>
</feature>
<evidence type="ECO:0000256" key="1">
    <source>
        <dbReference type="SAM" id="MobiDB-lite"/>
    </source>
</evidence>
<dbReference type="Proteomes" id="UP000722791">
    <property type="component" value="Unassembled WGS sequence"/>
</dbReference>
<gene>
    <name evidence="2" type="ORF">Vretimale_7893</name>
</gene>
<feature type="region of interest" description="Disordered" evidence="1">
    <location>
        <begin position="889"/>
        <end position="939"/>
    </location>
</feature>
<evidence type="ECO:0000313" key="2">
    <source>
        <dbReference type="EMBL" id="GIM03092.1"/>
    </source>
</evidence>
<name>A0A8J4G9S2_9CHLO</name>
<feature type="compositionally biased region" description="Basic and acidic residues" evidence="1">
    <location>
        <begin position="557"/>
        <end position="567"/>
    </location>
</feature>
<reference evidence="2" key="1">
    <citation type="journal article" date="2021" name="Proc. Natl. Acad. Sci. U.S.A.">
        <title>Three genomes in the algal genus Volvox reveal the fate of a haploid sex-determining region after a transition to homothallism.</title>
        <authorList>
            <person name="Yamamoto K."/>
            <person name="Hamaji T."/>
            <person name="Kawai-Toyooka H."/>
            <person name="Matsuzaki R."/>
            <person name="Takahashi F."/>
            <person name="Nishimura Y."/>
            <person name="Kawachi M."/>
            <person name="Noguchi H."/>
            <person name="Minakuchi Y."/>
            <person name="Umen J.G."/>
            <person name="Toyoda A."/>
            <person name="Nozaki H."/>
        </authorList>
    </citation>
    <scope>NUCLEOTIDE SEQUENCE</scope>
    <source>
        <strain evidence="2">NIES-3785</strain>
    </source>
</reference>
<feature type="region of interest" description="Disordered" evidence="1">
    <location>
        <begin position="544"/>
        <end position="567"/>
    </location>
</feature>
<feature type="region of interest" description="Disordered" evidence="1">
    <location>
        <begin position="839"/>
        <end position="858"/>
    </location>
</feature>
<sequence length="1437" mass="154105">MANHLPGFPSRDPGVDKGVEQARGTSVPQSAEPAVSVLSSCDGPAERICNLVPTAPGTPPDSAPLSQDLTMSQSVYDRGHQGSPGSVSRADAGGGVVQQLSPPPPRIPQQASSQAAVSAGPSQPSVDKFAVAQPPPGFTKLPAPHIPLAMGPCSVAACAQCQGSDPGDQSCSEVAYFDSNSSGDKQCVGINVVCYGPGHSYLIASTHQATERVSLGYDQEQQLYQHLQPEKFQQQQLLLHQLRQQDIQQQQRQMHPHQLYQQQIHIQHQAQAQQCWKIPLLKQRPPQTTPALPPALTMHRPVELLHPPQRPKPSSALGPDVKNIETVLVCALTSLFRKEPKLFRDVYGFDLDWWIDARGRALGNAGDDLLVAMFFHHFAAVTVKVDRGAAPAWAGHRKLLNPTVSALLNDKVFGNALLLRVSKLDGPADGGVNAVLSDKGALQILSLTPTQIHAYVQGSDNVAWQMDCYNEFGPFRNLAPVLVESLATDDRAAWLSRLPLAPLDKQGNPDLPKALAMIKTIFKIHIPATRTRFNGYSEARQQLPESYDSAGAVTSSEYRREGPESTGEKVLRVTVPRDVAPLLRALRCTSPWCNPIRHRRPTTQNSRMSSCPFGHFWRGLGLGERNSAPRLIFNAARLCGSKPLEPELCPALIDRLLQKKGSVTLLGKGDVIQALSRQISHNGNSGGLAPIADVTFAPDASDSMEDEWGLNGENAEEVDEKAAAPKSPAETLRSRVEDLTFYLSFCRDGPRCRRCHSYYELNLAVALQRLNGGGRVSSSAVAPGKGQGRPPRRGFDVLAALSDMELRGRDDDRKDHSSKLAGDEARIETSAVNVAKSTAGGGVATAAPQSGPLPSAEGTTVDAAAADFSAMGSYGGSFNWADELEAAEASQEAAAPRSLASRHRPPWARSQVPAAAHLQRDPCPSTGGPQPVPPLAHGGKGTGMGWNSCAPICCHEVSCEPTRTAVERTLQRDLRPLPRLPDTLDLEPLEAIPDRLAVSASMAAKSRKGIYVPPHLRIPMDNEAGTSEQVAVPQVGESPAEELQDTTEVRVTPAMVVEPRSLSQMTLQGMATQGAEIFVTAVSQRRALQTAVTPGPNPGTSFSFDGVNIPPAYSLPRPITLVLPSATSPALMPETAEQQRVGNYQAQARPPAGFYQDQAQAAQQPAKVLPVPVPIPIPLPVVQHTSAQRMDVFDGPHLPSPTALPKPLETYNPAYAPGMPTPIKDERSSTEIDNMFSECMSLCGISLGESPQRLRDTTVLQSSQTNGHLFTNAVFGCTSANNTHPGVGCMEAAAPLPVNPYAPPHMPERTDFHVRPQPRSARVDTEHYAPAMPPPLFAAPLLAPSLVQPNGLQPTQWLQPQHPYTPPGFVPRPLEAGAPFYGMPAVGVPQMFFQSHQPPLIPHGGLSPVGAYGPSLGAFAGYSTGRAMTSALVHKRL</sequence>
<accession>A0A8J4G9S2</accession>
<feature type="compositionally biased region" description="Low complexity" evidence="1">
    <location>
        <begin position="108"/>
        <end position="126"/>
    </location>
</feature>
<feature type="region of interest" description="Disordered" evidence="1">
    <location>
        <begin position="1"/>
        <end position="39"/>
    </location>
</feature>
<evidence type="ECO:0000313" key="3">
    <source>
        <dbReference type="Proteomes" id="UP000722791"/>
    </source>
</evidence>
<organism evidence="2 3">
    <name type="scientific">Volvox reticuliferus</name>
    <dbReference type="NCBI Taxonomy" id="1737510"/>
    <lineage>
        <taxon>Eukaryota</taxon>
        <taxon>Viridiplantae</taxon>
        <taxon>Chlorophyta</taxon>
        <taxon>core chlorophytes</taxon>
        <taxon>Chlorophyceae</taxon>
        <taxon>CS clade</taxon>
        <taxon>Chlamydomonadales</taxon>
        <taxon>Volvocaceae</taxon>
        <taxon>Volvox</taxon>
    </lineage>
</organism>
<protein>
    <submittedName>
        <fullName evidence="2">Uncharacterized protein</fullName>
    </submittedName>
</protein>
<dbReference type="EMBL" id="BNCQ01000013">
    <property type="protein sequence ID" value="GIM03092.1"/>
    <property type="molecule type" value="Genomic_DNA"/>
</dbReference>
<proteinExistence type="predicted"/>